<dbReference type="EMBL" id="MSIF01000033">
    <property type="protein sequence ID" value="OLF05113.1"/>
    <property type="molecule type" value="Genomic_DNA"/>
</dbReference>
<feature type="domain" description="DUF397" evidence="1">
    <location>
        <begin position="4"/>
        <end position="55"/>
    </location>
</feature>
<organism evidence="2 3">
    <name type="scientific">Actinophytocola xinjiangensis</name>
    <dbReference type="NCBI Taxonomy" id="485602"/>
    <lineage>
        <taxon>Bacteria</taxon>
        <taxon>Bacillati</taxon>
        <taxon>Actinomycetota</taxon>
        <taxon>Actinomycetes</taxon>
        <taxon>Pseudonocardiales</taxon>
        <taxon>Pseudonocardiaceae</taxon>
    </lineage>
</organism>
<accession>A0A7Z1AVB8</accession>
<comment type="caution">
    <text evidence="2">The sequence shown here is derived from an EMBL/GenBank/DDBJ whole genome shotgun (WGS) entry which is preliminary data.</text>
</comment>
<dbReference type="OrthoDB" id="3430276at2"/>
<name>A0A7Z1AVB8_9PSEU</name>
<dbReference type="Pfam" id="PF04149">
    <property type="entry name" value="DUF397"/>
    <property type="match status" value="1"/>
</dbReference>
<gene>
    <name evidence="2" type="ORF">BLA60_37680</name>
</gene>
<protein>
    <recommendedName>
        <fullName evidence="1">DUF397 domain-containing protein</fullName>
    </recommendedName>
</protein>
<keyword evidence="3" id="KW-1185">Reference proteome</keyword>
<sequence length="61" mass="6366">MRNAGWRKSSLSGGGENCVELARAEGCAAARDSKNKGRSLPLSLGAFGAFRDAAKAGRLDR</sequence>
<evidence type="ECO:0000313" key="2">
    <source>
        <dbReference type="EMBL" id="OLF05113.1"/>
    </source>
</evidence>
<dbReference type="RefSeq" id="WP_075137870.1">
    <property type="nucleotide sequence ID" value="NZ_MSIF01000033.1"/>
</dbReference>
<dbReference type="Proteomes" id="UP000185696">
    <property type="component" value="Unassembled WGS sequence"/>
</dbReference>
<dbReference type="AlphaFoldDB" id="A0A7Z1AVB8"/>
<dbReference type="InterPro" id="IPR007278">
    <property type="entry name" value="DUF397"/>
</dbReference>
<proteinExistence type="predicted"/>
<evidence type="ECO:0000259" key="1">
    <source>
        <dbReference type="Pfam" id="PF04149"/>
    </source>
</evidence>
<reference evidence="2 3" key="1">
    <citation type="submission" date="2016-12" db="EMBL/GenBank/DDBJ databases">
        <title>The draft genome sequence of Actinophytocola xinjiangensis.</title>
        <authorList>
            <person name="Wang W."/>
            <person name="Yuan L."/>
        </authorList>
    </citation>
    <scope>NUCLEOTIDE SEQUENCE [LARGE SCALE GENOMIC DNA]</scope>
    <source>
        <strain evidence="2 3">CGMCC 4.4663</strain>
    </source>
</reference>
<evidence type="ECO:0000313" key="3">
    <source>
        <dbReference type="Proteomes" id="UP000185696"/>
    </source>
</evidence>